<dbReference type="SUPFAM" id="SSF51197">
    <property type="entry name" value="Clavaminate synthase-like"/>
    <property type="match status" value="1"/>
</dbReference>
<protein>
    <recommendedName>
        <fullName evidence="2">Prolyl 4-hydroxylase alpha subunit Fe(2+) 2OG dioxygenase domain-containing protein</fullName>
    </recommendedName>
</protein>
<reference evidence="1" key="1">
    <citation type="journal article" date="2020" name="Nature">
        <title>Giant virus diversity and host interactions through global metagenomics.</title>
        <authorList>
            <person name="Schulz F."/>
            <person name="Roux S."/>
            <person name="Paez-Espino D."/>
            <person name="Jungbluth S."/>
            <person name="Walsh D.A."/>
            <person name="Denef V.J."/>
            <person name="McMahon K.D."/>
            <person name="Konstantinidis K.T."/>
            <person name="Eloe-Fadrosh E.A."/>
            <person name="Kyrpides N.C."/>
            <person name="Woyke T."/>
        </authorList>
    </citation>
    <scope>NUCLEOTIDE SEQUENCE</scope>
    <source>
        <strain evidence="1">GVMAG-M-3300023174-116</strain>
    </source>
</reference>
<proteinExistence type="predicted"/>
<evidence type="ECO:0000313" key="1">
    <source>
        <dbReference type="EMBL" id="QHT11301.1"/>
    </source>
</evidence>
<sequence>METSINITYTQNVINGETGAKILASLEDFFKTSILKKIAGYQRPLVQKYRNFLERSLGRFECYFDKTLEQQIMDYLLLNPRFKDIHSYCIECIKKHNDGCIEDICFIPVEANTPDGVWHRDTIIENEIADFERPLYYIGHLIYFDDLANTEFCLNSQHNSNNNADIYEKRMINAETYSSVYFDGRTLHRGLKNNSGYTRYAIYISYIASSYSVKETQNIYL</sequence>
<dbReference type="EMBL" id="MN739534">
    <property type="protein sequence ID" value="QHT11301.1"/>
    <property type="molecule type" value="Genomic_DNA"/>
</dbReference>
<dbReference type="Gene3D" id="2.60.120.620">
    <property type="entry name" value="q2cbj1_9rhob like domain"/>
    <property type="match status" value="1"/>
</dbReference>
<organism evidence="1">
    <name type="scientific">viral metagenome</name>
    <dbReference type="NCBI Taxonomy" id="1070528"/>
    <lineage>
        <taxon>unclassified sequences</taxon>
        <taxon>metagenomes</taxon>
        <taxon>organismal metagenomes</taxon>
    </lineage>
</organism>
<accession>A0A6C0D420</accession>
<name>A0A6C0D420_9ZZZZ</name>
<dbReference type="AlphaFoldDB" id="A0A6C0D420"/>
<evidence type="ECO:0008006" key="2">
    <source>
        <dbReference type="Google" id="ProtNLM"/>
    </source>
</evidence>